<organism evidence="3">
    <name type="scientific">Thermodesulfovibrio autotrophicus</name>
    <dbReference type="NCBI Taxonomy" id="3118333"/>
    <lineage>
        <taxon>Bacteria</taxon>
        <taxon>Pseudomonadati</taxon>
        <taxon>Nitrospirota</taxon>
        <taxon>Thermodesulfovibrionia</taxon>
        <taxon>Thermodesulfovibrionales</taxon>
        <taxon>Thermodesulfovibrionaceae</taxon>
        <taxon>Thermodesulfovibrio</taxon>
    </lineage>
</organism>
<keyword evidence="1 2" id="KW-0378">Hydrolase</keyword>
<dbReference type="KEGG" id="taut:V4D30_09720"/>
<dbReference type="InterPro" id="IPR004175">
    <property type="entry name" value="RNA_CPDase"/>
</dbReference>
<dbReference type="SUPFAM" id="SSF55144">
    <property type="entry name" value="LigT-like"/>
    <property type="match status" value="1"/>
</dbReference>
<feature type="short sequence motif" description="HXTX 2" evidence="2">
    <location>
        <begin position="125"/>
        <end position="128"/>
    </location>
</feature>
<dbReference type="Pfam" id="PF13563">
    <property type="entry name" value="2_5_RNA_ligase2"/>
    <property type="match status" value="1"/>
</dbReference>
<dbReference type="InterPro" id="IPR009097">
    <property type="entry name" value="Cyclic_Pdiesterase"/>
</dbReference>
<feature type="active site" description="Proton donor" evidence="2">
    <location>
        <position position="39"/>
    </location>
</feature>
<gene>
    <name evidence="3" type="primary">thpR</name>
    <name evidence="3" type="ORF">V4D30_09720</name>
</gene>
<dbReference type="NCBIfam" id="TIGR02258">
    <property type="entry name" value="2_5_ligase"/>
    <property type="match status" value="1"/>
</dbReference>
<dbReference type="RefSeq" id="WP_353684139.1">
    <property type="nucleotide sequence ID" value="NZ_CP144373.1"/>
</dbReference>
<sequence length="186" mass="21725">MRLFIAIQLPREIKEFLAELTSFKSTIDGVNIVQKENFHITLKFLGEVEEKIIPDLISTLKSLSSEFSNFTLKITTPGVFPDKIKPRVIWIGTENTETLRRLAERIDEETASLGFQREERQFKSHITLARVKNHRNGKYFFEKILKKFSENSFNFQFEVKEFVLMKSTLTAKGSIYSVLERFPLLK</sequence>
<proteinExistence type="inferred from homology"/>
<protein>
    <recommendedName>
        <fullName evidence="2">RNA 2',3'-cyclic phosphodiesterase</fullName>
        <shortName evidence="2">RNA 2',3'-CPDase</shortName>
        <ecNumber evidence="2">3.1.4.58</ecNumber>
    </recommendedName>
</protein>
<dbReference type="EC" id="3.1.4.58" evidence="2"/>
<name>A0AAU8GVH4_9BACT</name>
<evidence type="ECO:0000256" key="2">
    <source>
        <dbReference type="HAMAP-Rule" id="MF_01940"/>
    </source>
</evidence>
<comment type="catalytic activity">
    <reaction evidence="2">
        <text>a 3'-end 2',3'-cyclophospho-ribonucleotide-RNA + H2O = a 3'-end 2'-phospho-ribonucleotide-RNA + H(+)</text>
        <dbReference type="Rhea" id="RHEA:11828"/>
        <dbReference type="Rhea" id="RHEA-COMP:10464"/>
        <dbReference type="Rhea" id="RHEA-COMP:17353"/>
        <dbReference type="ChEBI" id="CHEBI:15377"/>
        <dbReference type="ChEBI" id="CHEBI:15378"/>
        <dbReference type="ChEBI" id="CHEBI:83064"/>
        <dbReference type="ChEBI" id="CHEBI:173113"/>
        <dbReference type="EC" id="3.1.4.58"/>
    </reaction>
</comment>
<dbReference type="PANTHER" id="PTHR35561:SF1">
    <property type="entry name" value="RNA 2',3'-CYCLIC PHOSPHODIESTERASE"/>
    <property type="match status" value="1"/>
</dbReference>
<dbReference type="HAMAP" id="MF_01940">
    <property type="entry name" value="RNA_CPDase"/>
    <property type="match status" value="1"/>
</dbReference>
<evidence type="ECO:0000256" key="1">
    <source>
        <dbReference type="ARBA" id="ARBA00022801"/>
    </source>
</evidence>
<accession>A0AAU8GVH4</accession>
<dbReference type="GO" id="GO:0004113">
    <property type="term" value="F:2',3'-cyclic-nucleotide 3'-phosphodiesterase activity"/>
    <property type="evidence" value="ECO:0007669"/>
    <property type="project" value="InterPro"/>
</dbReference>
<dbReference type="AlphaFoldDB" id="A0AAU8GVH4"/>
<dbReference type="EMBL" id="CP144373">
    <property type="protein sequence ID" value="XCH46611.1"/>
    <property type="molecule type" value="Genomic_DNA"/>
</dbReference>
<dbReference type="PANTHER" id="PTHR35561">
    <property type="entry name" value="RNA 2',3'-CYCLIC PHOSPHODIESTERASE"/>
    <property type="match status" value="1"/>
</dbReference>
<comment type="function">
    <text evidence="2">Hydrolyzes RNA 2',3'-cyclic phosphodiester to an RNA 2'-phosphomonoester.</text>
</comment>
<dbReference type="GO" id="GO:0008664">
    <property type="term" value="F:RNA 2',3'-cyclic 3'-phosphodiesterase activity"/>
    <property type="evidence" value="ECO:0007669"/>
    <property type="project" value="UniProtKB-EC"/>
</dbReference>
<comment type="similarity">
    <text evidence="2">Belongs to the 2H phosphoesterase superfamily. ThpR family.</text>
</comment>
<evidence type="ECO:0000313" key="3">
    <source>
        <dbReference type="EMBL" id="XCH46611.1"/>
    </source>
</evidence>
<dbReference type="Gene3D" id="3.90.1140.10">
    <property type="entry name" value="Cyclic phosphodiesterase"/>
    <property type="match status" value="1"/>
</dbReference>
<reference evidence="3" key="1">
    <citation type="submission" date="2024-01" db="EMBL/GenBank/DDBJ databases">
        <title>The first autotrophic representatives of the genus Thermodesulfovibrio.</title>
        <authorList>
            <person name="Maltseva A.I."/>
            <person name="Elcheninov A.G."/>
            <person name="Kublanov I.V."/>
            <person name="Lebedinsky A.V."/>
            <person name="Frolov E.N."/>
        </authorList>
    </citation>
    <scope>NUCLEOTIDE SEQUENCE</scope>
    <source>
        <strain evidence="3">3907-1M</strain>
    </source>
</reference>
<feature type="active site" description="Proton acceptor" evidence="2">
    <location>
        <position position="125"/>
    </location>
</feature>
<feature type="short sequence motif" description="HXTX 1" evidence="2">
    <location>
        <begin position="39"/>
        <end position="42"/>
    </location>
</feature>